<feature type="transmembrane region" description="Helical" evidence="1">
    <location>
        <begin position="290"/>
        <end position="311"/>
    </location>
</feature>
<feature type="transmembrane region" description="Helical" evidence="1">
    <location>
        <begin position="112"/>
        <end position="133"/>
    </location>
</feature>
<sequence length="532" mass="60216">MDRICVKAWWGEHRQEILLAFMVSLVAFGVMLTCPTIGIDEEKSILAGEGYGPWIPQGRFGIQMFNELFTVNGRYVPFLWDFLAVCVWFFSGLISAFTLLEEDGWKTGRFELFVFLTYYTTLPFVVGEILSFSMFNLQVSLGMAFASLAFAFTARYLKYMEKTEMTKEEKHAAKRELLLSILLLSYGVAVYQAILSLYVTSVVIYCLRKVLKGELAIWKTIIRPACISLISVALYYGLNFVIQTVTGHGANYTESYIGWFEDSSVFHTAFMAVANVARVSFGITIKDVSIYGGFVIMASTLMFIAWSVYVFVRAKEKGARIRLLFLTVALVISPFVMFILMGTYKTHGRMLLALPLAGAMEIYFVLETLKVRNFFRYAAVGLAGYLIFLNVRNMNTLYYYDAVRYHKDQVTANAVMHDISALGYDYRAKPIVFVGAYEMDTSGFFDSSDNVGIDGSMFGWNGGHIARIRELLVTEGYMTLQPEPYEIVKALDYTKDMAPWPKPGSIVETEGSIIVYFSEPSEDWYNVNGVSR</sequence>
<accession>A0A7X3SJX8</accession>
<feature type="transmembrane region" description="Helical" evidence="1">
    <location>
        <begin position="78"/>
        <end position="100"/>
    </location>
</feature>
<evidence type="ECO:0000256" key="1">
    <source>
        <dbReference type="SAM" id="Phobius"/>
    </source>
</evidence>
<dbReference type="Pfam" id="PF14264">
    <property type="entry name" value="Glucos_trans_II"/>
    <property type="match status" value="1"/>
</dbReference>
<proteinExistence type="predicted"/>
<dbReference type="EMBL" id="WUQX01000001">
    <property type="protein sequence ID" value="MXP76899.1"/>
    <property type="molecule type" value="Genomic_DNA"/>
</dbReference>
<evidence type="ECO:0000313" key="3">
    <source>
        <dbReference type="Proteomes" id="UP000460412"/>
    </source>
</evidence>
<reference evidence="2 3" key="1">
    <citation type="submission" date="2019-12" db="EMBL/GenBank/DDBJ databases">
        <title>Sporaefaciens musculi gen. nov., sp. nov., a novel bacterium isolated from the caecum of an obese mouse.</title>
        <authorList>
            <person name="Rasmussen T.S."/>
            <person name="Streidl T."/>
            <person name="Hitch T.C.A."/>
            <person name="Wortmann E."/>
            <person name="Deptula P."/>
            <person name="Hansen M."/>
            <person name="Nielsen D.S."/>
            <person name="Clavel T."/>
            <person name="Vogensen F.K."/>
        </authorList>
    </citation>
    <scope>NUCLEOTIDE SEQUENCE [LARGE SCALE GENOMIC DNA]</scope>
    <source>
        <strain evidence="2 3">WCA-9-b2</strain>
    </source>
</reference>
<feature type="transmembrane region" description="Helical" evidence="1">
    <location>
        <begin position="373"/>
        <end position="391"/>
    </location>
</feature>
<organism evidence="2 3">
    <name type="scientific">Sporofaciens musculi</name>
    <dbReference type="NCBI Taxonomy" id="2681861"/>
    <lineage>
        <taxon>Bacteria</taxon>
        <taxon>Bacillati</taxon>
        <taxon>Bacillota</taxon>
        <taxon>Clostridia</taxon>
        <taxon>Lachnospirales</taxon>
        <taxon>Lachnospiraceae</taxon>
        <taxon>Sporofaciens</taxon>
    </lineage>
</organism>
<protein>
    <recommendedName>
        <fullName evidence="4">Glucosyl transferase GtrII</fullName>
    </recommendedName>
</protein>
<feature type="transmembrane region" description="Helical" evidence="1">
    <location>
        <begin position="17"/>
        <end position="39"/>
    </location>
</feature>
<keyword evidence="1" id="KW-0812">Transmembrane</keyword>
<dbReference type="AlphaFoldDB" id="A0A7X3SJX8"/>
<evidence type="ECO:0008006" key="4">
    <source>
        <dbReference type="Google" id="ProtNLM"/>
    </source>
</evidence>
<dbReference type="InterPro" id="IPR025686">
    <property type="entry name" value="Glucos_trans_II"/>
</dbReference>
<keyword evidence="1" id="KW-1133">Transmembrane helix</keyword>
<feature type="transmembrane region" description="Helical" evidence="1">
    <location>
        <begin position="323"/>
        <end position="344"/>
    </location>
</feature>
<dbReference type="RefSeq" id="WP_159751943.1">
    <property type="nucleotide sequence ID" value="NZ_WUQX01000001.1"/>
</dbReference>
<feature type="transmembrane region" description="Helical" evidence="1">
    <location>
        <begin position="177"/>
        <end position="201"/>
    </location>
</feature>
<keyword evidence="3" id="KW-1185">Reference proteome</keyword>
<gene>
    <name evidence="2" type="ORF">GN277_16370</name>
</gene>
<feature type="transmembrane region" description="Helical" evidence="1">
    <location>
        <begin position="139"/>
        <end position="157"/>
    </location>
</feature>
<comment type="caution">
    <text evidence="2">The sequence shown here is derived from an EMBL/GenBank/DDBJ whole genome shotgun (WGS) entry which is preliminary data.</text>
</comment>
<keyword evidence="1" id="KW-0472">Membrane</keyword>
<feature type="transmembrane region" description="Helical" evidence="1">
    <location>
        <begin position="263"/>
        <end position="284"/>
    </location>
</feature>
<dbReference type="Proteomes" id="UP000460412">
    <property type="component" value="Unassembled WGS sequence"/>
</dbReference>
<name>A0A7X3SJX8_9FIRM</name>
<feature type="transmembrane region" description="Helical" evidence="1">
    <location>
        <begin position="221"/>
        <end position="242"/>
    </location>
</feature>
<evidence type="ECO:0000313" key="2">
    <source>
        <dbReference type="EMBL" id="MXP76899.1"/>
    </source>
</evidence>